<name>A0A7W5UK79_9BACT</name>
<gene>
    <name evidence="2" type="ORF">FHS60_001945</name>
</gene>
<dbReference type="Proteomes" id="UP000541425">
    <property type="component" value="Unassembled WGS sequence"/>
</dbReference>
<dbReference type="InterPro" id="IPR014710">
    <property type="entry name" value="RmlC-like_jellyroll"/>
</dbReference>
<dbReference type="InterPro" id="IPR008894">
    <property type="entry name" value="QdtA_cupin_dom"/>
</dbReference>
<feature type="domain" description="Sugar 3,4-ketoisomerase QdtA cupin" evidence="1">
    <location>
        <begin position="12"/>
        <end position="139"/>
    </location>
</feature>
<dbReference type="Gene3D" id="2.60.120.10">
    <property type="entry name" value="Jelly Rolls"/>
    <property type="match status" value="1"/>
</dbReference>
<dbReference type="Pfam" id="PF05523">
    <property type="entry name" value="FdtA"/>
    <property type="match status" value="1"/>
</dbReference>
<proteinExistence type="predicted"/>
<evidence type="ECO:0000259" key="1">
    <source>
        <dbReference type="Pfam" id="PF05523"/>
    </source>
</evidence>
<dbReference type="CDD" id="cd20292">
    <property type="entry name" value="cupin_QdtA-like"/>
    <property type="match status" value="1"/>
</dbReference>
<dbReference type="AlphaFoldDB" id="A0A7W5UK79"/>
<protein>
    <submittedName>
        <fullName evidence="2">dTDP-4-dehydrorhamnose 3,5-epimerase-like enzyme</fullName>
    </submittedName>
</protein>
<dbReference type="InterPro" id="IPR011051">
    <property type="entry name" value="RmlC_Cupin_sf"/>
</dbReference>
<dbReference type="EMBL" id="JACICA010000013">
    <property type="protein sequence ID" value="MBB3703455.1"/>
    <property type="molecule type" value="Genomic_DNA"/>
</dbReference>
<accession>A0A7W5UK79</accession>
<reference evidence="2 3" key="1">
    <citation type="submission" date="2020-08" db="EMBL/GenBank/DDBJ databases">
        <title>Genomic Encyclopedia of Type Strains, Phase IV (KMG-IV): sequencing the most valuable type-strain genomes for metagenomic binning, comparative biology and taxonomic classification.</title>
        <authorList>
            <person name="Goeker M."/>
        </authorList>
    </citation>
    <scope>NUCLEOTIDE SEQUENCE [LARGE SCALE GENOMIC DNA]</scope>
    <source>
        <strain evidence="2 3">DSM 22548</strain>
    </source>
</reference>
<organism evidence="2 3">
    <name type="scientific">Alloprevotella rava</name>
    <dbReference type="NCBI Taxonomy" id="671218"/>
    <lineage>
        <taxon>Bacteria</taxon>
        <taxon>Pseudomonadati</taxon>
        <taxon>Bacteroidota</taxon>
        <taxon>Bacteroidia</taxon>
        <taxon>Bacteroidales</taxon>
        <taxon>Prevotellaceae</taxon>
        <taxon>Alloprevotella</taxon>
    </lineage>
</organism>
<evidence type="ECO:0000313" key="2">
    <source>
        <dbReference type="EMBL" id="MBB3703455.1"/>
    </source>
</evidence>
<sequence>MTTHLCKNFEHKYIYIPTIADSRGNLAIIDNAKSVLPFKVQRVFWIYNVPEGQVRGLHAHRTCSEVLVTVKGSLSVILTDKNGTKEYNLNSPNKGLLIRPFVWCKLEKFSSDCVCICFASEAYDETGYINDWDSFSELIK</sequence>
<dbReference type="SUPFAM" id="SSF51182">
    <property type="entry name" value="RmlC-like cupins"/>
    <property type="match status" value="1"/>
</dbReference>
<comment type="caution">
    <text evidence="2">The sequence shown here is derived from an EMBL/GenBank/DDBJ whole genome shotgun (WGS) entry which is preliminary data.</text>
</comment>
<dbReference type="RefSeq" id="WP_009346562.1">
    <property type="nucleotide sequence ID" value="NZ_JACICA010000013.1"/>
</dbReference>
<evidence type="ECO:0000313" key="3">
    <source>
        <dbReference type="Proteomes" id="UP000541425"/>
    </source>
</evidence>